<dbReference type="RefSeq" id="WP_407669062.1">
    <property type="nucleotide sequence ID" value="NZ_FNYE01000044.1"/>
</dbReference>
<accession>A0A1H7E8V1</accession>
<dbReference type="EMBL" id="FNYE01000044">
    <property type="protein sequence ID" value="SEK09487.1"/>
    <property type="molecule type" value="Genomic_DNA"/>
</dbReference>
<dbReference type="AlphaFoldDB" id="A0A1H7E8V1"/>
<dbReference type="InterPro" id="IPR011010">
    <property type="entry name" value="DNA_brk_join_enz"/>
</dbReference>
<sequence length="211" mass="23741">MRHRKTAFGHHFSEISKDELETQVPAHAKDNNFAIEVAPVEQSVNVFQLTRWLVLVKNSSVTDQRNRIQFFPLDAVAANTLLLARGGGERNEYARRRRRCQAAALFLRDRASRSPHLATAPRRAIWALYRNAGVRLIELLWSDEAQLPKVEVDEHGSWTLTVLGKGRRTRAIPLPAVCVSVLRIYGELPGLPSQPPLLEHAALVHGLRAAR</sequence>
<evidence type="ECO:0000313" key="2">
    <source>
        <dbReference type="Proteomes" id="UP000198866"/>
    </source>
</evidence>
<name>A0A1H7E8V1_9BURK</name>
<dbReference type="GO" id="GO:0003677">
    <property type="term" value="F:DNA binding"/>
    <property type="evidence" value="ECO:0007669"/>
    <property type="project" value="InterPro"/>
</dbReference>
<protein>
    <recommendedName>
        <fullName evidence="3">Phage integrase family protein</fullName>
    </recommendedName>
</protein>
<keyword evidence="2" id="KW-1185">Reference proteome</keyword>
<organism evidence="1 2">
    <name type="scientific">Paraburkholderia diazotrophica</name>
    <dbReference type="NCBI Taxonomy" id="667676"/>
    <lineage>
        <taxon>Bacteria</taxon>
        <taxon>Pseudomonadati</taxon>
        <taxon>Pseudomonadota</taxon>
        <taxon>Betaproteobacteria</taxon>
        <taxon>Burkholderiales</taxon>
        <taxon>Burkholderiaceae</taxon>
        <taxon>Paraburkholderia</taxon>
    </lineage>
</organism>
<evidence type="ECO:0000313" key="1">
    <source>
        <dbReference type="EMBL" id="SEK09487.1"/>
    </source>
</evidence>
<reference evidence="2" key="1">
    <citation type="submission" date="2016-10" db="EMBL/GenBank/DDBJ databases">
        <authorList>
            <person name="Varghese N."/>
            <person name="Submissions S."/>
        </authorList>
    </citation>
    <scope>NUCLEOTIDE SEQUENCE [LARGE SCALE GENOMIC DNA]</scope>
    <source>
        <strain evidence="2">LMG 26031</strain>
    </source>
</reference>
<dbReference type="SUPFAM" id="SSF56349">
    <property type="entry name" value="DNA breaking-rejoining enzymes"/>
    <property type="match status" value="1"/>
</dbReference>
<dbReference type="STRING" id="667676.SAMN05192539_104448"/>
<proteinExistence type="predicted"/>
<gene>
    <name evidence="1" type="ORF">SAMN05192539_104448</name>
</gene>
<dbReference type="Proteomes" id="UP000198866">
    <property type="component" value="Unassembled WGS sequence"/>
</dbReference>
<evidence type="ECO:0008006" key="3">
    <source>
        <dbReference type="Google" id="ProtNLM"/>
    </source>
</evidence>